<feature type="transmembrane region" description="Helical" evidence="2">
    <location>
        <begin position="15"/>
        <end position="34"/>
    </location>
</feature>
<keyword evidence="2" id="KW-0812">Transmembrane</keyword>
<name>A0A0D8HKT2_9ACTN</name>
<dbReference type="RefSeq" id="WP_052604352.1">
    <property type="nucleotide sequence ID" value="NZ_JXYS01000012.1"/>
</dbReference>
<proteinExistence type="inferred from homology"/>
<comment type="similarity">
    <text evidence="1 2">Belongs to the complex I subunit 6 family.</text>
</comment>
<keyword evidence="2" id="KW-0874">Quinone</keyword>
<gene>
    <name evidence="3" type="primary">nuoJ</name>
    <name evidence="3" type="ORF">AXFE_05670</name>
</gene>
<dbReference type="EC" id="7.1.1.-" evidence="2"/>
<dbReference type="OrthoDB" id="13239at2"/>
<feature type="transmembrane region" description="Helical" evidence="2">
    <location>
        <begin position="100"/>
        <end position="122"/>
    </location>
</feature>
<comment type="catalytic activity">
    <reaction evidence="2">
        <text>a quinone + NADH + 5 H(+)(in) = a quinol + NAD(+) + 4 H(+)(out)</text>
        <dbReference type="Rhea" id="RHEA:57888"/>
        <dbReference type="ChEBI" id="CHEBI:15378"/>
        <dbReference type="ChEBI" id="CHEBI:24646"/>
        <dbReference type="ChEBI" id="CHEBI:57540"/>
        <dbReference type="ChEBI" id="CHEBI:57945"/>
        <dbReference type="ChEBI" id="CHEBI:132124"/>
    </reaction>
</comment>
<dbReference type="PATRIC" id="fig|1280514.3.peg.756"/>
<feature type="transmembrane region" description="Helical" evidence="2">
    <location>
        <begin position="41"/>
        <end position="57"/>
    </location>
</feature>
<keyword evidence="2" id="KW-1003">Cell membrane</keyword>
<evidence type="ECO:0000313" key="3">
    <source>
        <dbReference type="EMBL" id="KJF18615.1"/>
    </source>
</evidence>
<evidence type="ECO:0000313" key="4">
    <source>
        <dbReference type="Proteomes" id="UP000032360"/>
    </source>
</evidence>
<dbReference type="Gene3D" id="1.20.120.1200">
    <property type="entry name" value="NADH-ubiquinone/plastoquinone oxidoreductase chain 6, subunit NuoJ"/>
    <property type="match status" value="1"/>
</dbReference>
<dbReference type="InterPro" id="IPR001457">
    <property type="entry name" value="NADH_UbQ/plastoQ_OxRdtase_su6"/>
</dbReference>
<dbReference type="EMBL" id="JXYS01000012">
    <property type="protein sequence ID" value="KJF18615.1"/>
    <property type="molecule type" value="Genomic_DNA"/>
</dbReference>
<dbReference type="Pfam" id="PF00499">
    <property type="entry name" value="Oxidored_q3"/>
    <property type="match status" value="1"/>
</dbReference>
<feature type="transmembrane region" description="Helical" evidence="2">
    <location>
        <begin position="63"/>
        <end position="88"/>
    </location>
</feature>
<dbReference type="InterPro" id="IPR042106">
    <property type="entry name" value="Nuo/plastoQ_OxRdtase_6_NuoJ"/>
</dbReference>
<dbReference type="GO" id="GO:0008137">
    <property type="term" value="F:NADH dehydrogenase (ubiquinone) activity"/>
    <property type="evidence" value="ECO:0007669"/>
    <property type="project" value="UniProtKB-UniRule"/>
</dbReference>
<dbReference type="GO" id="GO:0005886">
    <property type="term" value="C:plasma membrane"/>
    <property type="evidence" value="ECO:0007669"/>
    <property type="project" value="UniProtKB-SubCell"/>
</dbReference>
<organism evidence="3 4">
    <name type="scientific">Acidithrix ferrooxidans</name>
    <dbReference type="NCBI Taxonomy" id="1280514"/>
    <lineage>
        <taxon>Bacteria</taxon>
        <taxon>Bacillati</taxon>
        <taxon>Actinomycetota</taxon>
        <taxon>Acidimicrobiia</taxon>
        <taxon>Acidimicrobiales</taxon>
        <taxon>Acidimicrobiaceae</taxon>
        <taxon>Acidithrix</taxon>
    </lineage>
</organism>
<evidence type="ECO:0000256" key="2">
    <source>
        <dbReference type="RuleBase" id="RU004429"/>
    </source>
</evidence>
<comment type="function">
    <text evidence="2">NDH-1 shuttles electrons from NADH, via FMN and iron-sulfur (Fe-S) centers, to quinones in the respiratory chain. Couples the redox reaction to proton translocation (for every two electrons transferred, four hydrogen ions are translocated across the cytoplasmic membrane), and thus conserves the redox energy in a proton gradient.</text>
</comment>
<keyword evidence="2" id="KW-1133">Transmembrane helix</keyword>
<sequence length="226" mass="24037">METSLILAAIAKPDLITFIAAAAIVLAGAFGVVASKNPVHSALSLVMTMFGIAILFIEENAQFLAAVQIIVYAGAVVVLFLFVIMLLGVDRREIFSREKLRGQLPMGIVAGVIALGEVLLLAKTTWATGAKASTGPVGNSVDNVTRIARAVFSTYLLPFEATAVLLVIAVLAAVYLARRVVVEHNEEEEIAVAIPEPDDSDFGVSISTADYSEDFENESDEEVIDL</sequence>
<comment type="caution">
    <text evidence="3">The sequence shown here is derived from an EMBL/GenBank/DDBJ whole genome shotgun (WGS) entry which is preliminary data.</text>
</comment>
<dbReference type="Proteomes" id="UP000032360">
    <property type="component" value="Unassembled WGS sequence"/>
</dbReference>
<comment type="subcellular location">
    <subcellularLocation>
        <location evidence="2">Cell membrane</location>
        <topology evidence="2">Multi-pass membrane protein</topology>
    </subcellularLocation>
</comment>
<dbReference type="AlphaFoldDB" id="A0A0D8HKT2"/>
<dbReference type="PANTHER" id="PTHR33269:SF17">
    <property type="entry name" value="NADH-UBIQUINONE OXIDOREDUCTASE CHAIN 6"/>
    <property type="match status" value="1"/>
</dbReference>
<dbReference type="STRING" id="1280514.AXFE_05670"/>
<keyword evidence="2" id="KW-0472">Membrane</keyword>
<dbReference type="GO" id="GO:0048038">
    <property type="term" value="F:quinone binding"/>
    <property type="evidence" value="ECO:0007669"/>
    <property type="project" value="UniProtKB-UniRule"/>
</dbReference>
<dbReference type="PANTHER" id="PTHR33269">
    <property type="entry name" value="NADH-UBIQUINONE OXIDOREDUCTASE CHAIN 6"/>
    <property type="match status" value="1"/>
</dbReference>
<feature type="transmembrane region" description="Helical" evidence="2">
    <location>
        <begin position="155"/>
        <end position="177"/>
    </location>
</feature>
<dbReference type="GO" id="GO:0016491">
    <property type="term" value="F:oxidoreductase activity"/>
    <property type="evidence" value="ECO:0007669"/>
    <property type="project" value="UniProtKB-KW"/>
</dbReference>
<protein>
    <recommendedName>
        <fullName evidence="2">NADH-quinone oxidoreductase subunit J</fullName>
        <ecNumber evidence="2">7.1.1.-</ecNumber>
    </recommendedName>
</protein>
<keyword evidence="4" id="KW-1185">Reference proteome</keyword>
<reference evidence="3 4" key="1">
    <citation type="submission" date="2015-01" db="EMBL/GenBank/DDBJ databases">
        <title>Draft genome of the acidophilic iron oxidizer Acidithrix ferrooxidans strain Py-F3.</title>
        <authorList>
            <person name="Poehlein A."/>
            <person name="Eisen S."/>
            <person name="Schloemann M."/>
            <person name="Johnson B.D."/>
            <person name="Daniel R."/>
            <person name="Muehling M."/>
        </authorList>
    </citation>
    <scope>NUCLEOTIDE SEQUENCE [LARGE SCALE GENOMIC DNA]</scope>
    <source>
        <strain evidence="3 4">Py-F3</strain>
    </source>
</reference>
<accession>A0A0D8HKT2</accession>
<keyword evidence="2" id="KW-0520">NAD</keyword>
<evidence type="ECO:0000256" key="1">
    <source>
        <dbReference type="ARBA" id="ARBA00005698"/>
    </source>
</evidence>
<keyword evidence="3" id="KW-0560">Oxidoreductase</keyword>